<dbReference type="FunCoup" id="A0A3N4L171">
    <property type="interactions" value="118"/>
</dbReference>
<dbReference type="GO" id="GO:0005829">
    <property type="term" value="C:cytosol"/>
    <property type="evidence" value="ECO:0007669"/>
    <property type="project" value="TreeGrafter"/>
</dbReference>
<feature type="domain" description="Tetrapyrrole biosynthesis uroporphyrinogen III synthase" evidence="11">
    <location>
        <begin position="41"/>
        <end position="283"/>
    </location>
</feature>
<dbReference type="EC" id="4.2.1.75" evidence="3"/>
<evidence type="ECO:0000313" key="13">
    <source>
        <dbReference type="Proteomes" id="UP000277580"/>
    </source>
</evidence>
<comment type="catalytic activity">
    <reaction evidence="10">
        <text>hydroxymethylbilane = uroporphyrinogen III + H2O</text>
        <dbReference type="Rhea" id="RHEA:18965"/>
        <dbReference type="ChEBI" id="CHEBI:15377"/>
        <dbReference type="ChEBI" id="CHEBI:57308"/>
        <dbReference type="ChEBI" id="CHEBI:57845"/>
        <dbReference type="EC" id="4.2.1.75"/>
    </reaction>
</comment>
<dbReference type="InParanoid" id="A0A3N4L171"/>
<sequence>MTPSPIPLLLLKTRSNPTDPYEAHFSQNPFRPANGGPVVPFQPIFVPVLQHRHINLDSLESVITSGRLEQDTEAGGYGALIVTSQRAVEALGAVLDRVKENSTWEAKVTSLLANTIVYVVGPATASAITKLGSTASNVLGAECGNGEVLSKFIVSSYNKPQKPILFLVGEIRRDIIPKTLRAASIGVEEMVIYETTVEESFREKFTQVVKETDGNGSMRWICVFSPSGADVAVDVLKEHWASGNGSKSCIAAIGPTTEKCLEDALDRKPEVTARKPSPEGLLEAITGFMETQS</sequence>
<organism evidence="12 13">
    <name type="scientific">Morchella conica CCBAS932</name>
    <dbReference type="NCBI Taxonomy" id="1392247"/>
    <lineage>
        <taxon>Eukaryota</taxon>
        <taxon>Fungi</taxon>
        <taxon>Dikarya</taxon>
        <taxon>Ascomycota</taxon>
        <taxon>Pezizomycotina</taxon>
        <taxon>Pezizomycetes</taxon>
        <taxon>Pezizales</taxon>
        <taxon>Morchellaceae</taxon>
        <taxon>Morchella</taxon>
    </lineage>
</organism>
<reference evidence="12 13" key="1">
    <citation type="journal article" date="2018" name="Nat. Ecol. Evol.">
        <title>Pezizomycetes genomes reveal the molecular basis of ectomycorrhizal truffle lifestyle.</title>
        <authorList>
            <person name="Murat C."/>
            <person name="Payen T."/>
            <person name="Noel B."/>
            <person name="Kuo A."/>
            <person name="Morin E."/>
            <person name="Chen J."/>
            <person name="Kohler A."/>
            <person name="Krizsan K."/>
            <person name="Balestrini R."/>
            <person name="Da Silva C."/>
            <person name="Montanini B."/>
            <person name="Hainaut M."/>
            <person name="Levati E."/>
            <person name="Barry K.W."/>
            <person name="Belfiori B."/>
            <person name="Cichocki N."/>
            <person name="Clum A."/>
            <person name="Dockter R.B."/>
            <person name="Fauchery L."/>
            <person name="Guy J."/>
            <person name="Iotti M."/>
            <person name="Le Tacon F."/>
            <person name="Lindquist E.A."/>
            <person name="Lipzen A."/>
            <person name="Malagnac F."/>
            <person name="Mello A."/>
            <person name="Molinier V."/>
            <person name="Miyauchi S."/>
            <person name="Poulain J."/>
            <person name="Riccioni C."/>
            <person name="Rubini A."/>
            <person name="Sitrit Y."/>
            <person name="Splivallo R."/>
            <person name="Traeger S."/>
            <person name="Wang M."/>
            <person name="Zifcakova L."/>
            <person name="Wipf D."/>
            <person name="Zambonelli A."/>
            <person name="Paolocci F."/>
            <person name="Nowrousian M."/>
            <person name="Ottonello S."/>
            <person name="Baldrian P."/>
            <person name="Spatafora J.W."/>
            <person name="Henrissat B."/>
            <person name="Nagy L.G."/>
            <person name="Aury J.M."/>
            <person name="Wincker P."/>
            <person name="Grigoriev I.V."/>
            <person name="Bonfante P."/>
            <person name="Martin F.M."/>
        </authorList>
    </citation>
    <scope>NUCLEOTIDE SEQUENCE [LARGE SCALE GENOMIC DNA]</scope>
    <source>
        <strain evidence="12 13">CCBAS932</strain>
    </source>
</reference>
<evidence type="ECO:0000256" key="8">
    <source>
        <dbReference type="ARBA" id="ARBA00032649"/>
    </source>
</evidence>
<dbReference type="InterPro" id="IPR036108">
    <property type="entry name" value="4pyrrol_syn_uPrphyn_synt_sf"/>
</dbReference>
<keyword evidence="5" id="KW-0456">Lyase</keyword>
<dbReference type="GO" id="GO:0004852">
    <property type="term" value="F:uroporphyrinogen-III synthase activity"/>
    <property type="evidence" value="ECO:0007669"/>
    <property type="project" value="UniProtKB-EC"/>
</dbReference>
<evidence type="ECO:0000256" key="2">
    <source>
        <dbReference type="ARBA" id="ARBA00008133"/>
    </source>
</evidence>
<dbReference type="InterPro" id="IPR003754">
    <property type="entry name" value="4pyrrol_synth_uPrphyn_synth"/>
</dbReference>
<dbReference type="Gene3D" id="3.40.50.10090">
    <property type="match status" value="2"/>
</dbReference>
<dbReference type="GO" id="GO:0006782">
    <property type="term" value="P:protoporphyrinogen IX biosynthetic process"/>
    <property type="evidence" value="ECO:0007669"/>
    <property type="project" value="UniProtKB-UniPathway"/>
</dbReference>
<evidence type="ECO:0000256" key="1">
    <source>
        <dbReference type="ARBA" id="ARBA00004772"/>
    </source>
</evidence>
<gene>
    <name evidence="12" type="ORF">P167DRAFT_546029</name>
</gene>
<evidence type="ECO:0000256" key="9">
    <source>
        <dbReference type="ARBA" id="ARBA00040167"/>
    </source>
</evidence>
<dbReference type="STRING" id="1392247.A0A3N4L171"/>
<proteinExistence type="inferred from homology"/>
<dbReference type="PANTHER" id="PTHR12390">
    <property type="entry name" value="UROPORPHYRINOGEN III SYNTHASE"/>
    <property type="match status" value="1"/>
</dbReference>
<keyword evidence="6" id="KW-0627">Porphyrin biosynthesis</keyword>
<dbReference type="Proteomes" id="UP000277580">
    <property type="component" value="Unassembled WGS sequence"/>
</dbReference>
<dbReference type="UniPathway" id="UPA00251">
    <property type="reaction ID" value="UER00320"/>
</dbReference>
<dbReference type="GO" id="GO:0006780">
    <property type="term" value="P:uroporphyrinogen III biosynthetic process"/>
    <property type="evidence" value="ECO:0007669"/>
    <property type="project" value="InterPro"/>
</dbReference>
<comment type="similarity">
    <text evidence="2">Belongs to the uroporphyrinogen-III synthase family.</text>
</comment>
<keyword evidence="4" id="KW-0350">Heme biosynthesis</keyword>
<evidence type="ECO:0000256" key="6">
    <source>
        <dbReference type="ARBA" id="ARBA00023244"/>
    </source>
</evidence>
<evidence type="ECO:0000259" key="11">
    <source>
        <dbReference type="Pfam" id="PF02602"/>
    </source>
</evidence>
<keyword evidence="13" id="KW-1185">Reference proteome</keyword>
<evidence type="ECO:0000256" key="4">
    <source>
        <dbReference type="ARBA" id="ARBA00023133"/>
    </source>
</evidence>
<evidence type="ECO:0000256" key="5">
    <source>
        <dbReference type="ARBA" id="ARBA00023239"/>
    </source>
</evidence>
<evidence type="ECO:0000256" key="7">
    <source>
        <dbReference type="ARBA" id="ARBA00031702"/>
    </source>
</evidence>
<evidence type="ECO:0000256" key="10">
    <source>
        <dbReference type="ARBA" id="ARBA00048617"/>
    </source>
</evidence>
<dbReference type="SUPFAM" id="SSF69618">
    <property type="entry name" value="HemD-like"/>
    <property type="match status" value="1"/>
</dbReference>
<dbReference type="CDD" id="cd06578">
    <property type="entry name" value="HemD"/>
    <property type="match status" value="1"/>
</dbReference>
<dbReference type="PANTHER" id="PTHR12390:SF0">
    <property type="entry name" value="UROPORPHYRINOGEN-III SYNTHASE"/>
    <property type="match status" value="1"/>
</dbReference>
<dbReference type="OrthoDB" id="5595751at2759"/>
<name>A0A3N4L171_9PEZI</name>
<accession>A0A3N4L171</accession>
<evidence type="ECO:0000313" key="12">
    <source>
        <dbReference type="EMBL" id="RPB11725.1"/>
    </source>
</evidence>
<evidence type="ECO:0000256" key="3">
    <source>
        <dbReference type="ARBA" id="ARBA00013109"/>
    </source>
</evidence>
<dbReference type="EMBL" id="ML119133">
    <property type="protein sequence ID" value="RPB11725.1"/>
    <property type="molecule type" value="Genomic_DNA"/>
</dbReference>
<dbReference type="GO" id="GO:0006785">
    <property type="term" value="P:heme B biosynthetic process"/>
    <property type="evidence" value="ECO:0007669"/>
    <property type="project" value="UniProtKB-ARBA"/>
</dbReference>
<dbReference type="Pfam" id="PF02602">
    <property type="entry name" value="HEM4"/>
    <property type="match status" value="1"/>
</dbReference>
<comment type="pathway">
    <text evidence="1">Porphyrin-containing compound metabolism; protoporphyrin-IX biosynthesis; coproporphyrinogen-III from 5-aminolevulinate: step 3/4.</text>
</comment>
<dbReference type="AlphaFoldDB" id="A0A3N4L171"/>
<protein>
    <recommendedName>
        <fullName evidence="9">Uroporphyrinogen-III synthase</fullName>
        <ecNumber evidence="3">4.2.1.75</ecNumber>
    </recommendedName>
    <alternativeName>
        <fullName evidence="8">Hydroxymethylbilane hydrolyase [cyclizing]</fullName>
    </alternativeName>
    <alternativeName>
        <fullName evidence="7">Uroporphyrinogen-III cosynthase</fullName>
    </alternativeName>
</protein>
<dbReference type="InterPro" id="IPR039793">
    <property type="entry name" value="UROS/Hem4"/>
</dbReference>
<dbReference type="FunFam" id="3.40.50.10090:FF:000003">
    <property type="entry name" value="uroporphyrinogen-III synthase"/>
    <property type="match status" value="1"/>
</dbReference>